<dbReference type="AlphaFoldDB" id="A0AAV5AY91"/>
<evidence type="ECO:0008006" key="6">
    <source>
        <dbReference type="Google" id="ProtNLM"/>
    </source>
</evidence>
<evidence type="ECO:0000313" key="3">
    <source>
        <dbReference type="EMBL" id="GJM52096.1"/>
    </source>
</evidence>
<keyword evidence="1" id="KW-0732">Signal</keyword>
<gene>
    <name evidence="2" type="ORF">RCZ15_14650</name>
    <name evidence="3" type="ORF">RCZ16_04140</name>
</gene>
<accession>A0AAV5AY91</accession>
<evidence type="ECO:0000313" key="2">
    <source>
        <dbReference type="EMBL" id="GJM50492.1"/>
    </source>
</evidence>
<dbReference type="EMBL" id="BQKB01000009">
    <property type="protein sequence ID" value="GJM52096.1"/>
    <property type="molecule type" value="Genomic_DNA"/>
</dbReference>
<feature type="chain" id="PRO_5044011320" description="Lipoprotein" evidence="1">
    <location>
        <begin position="22"/>
        <end position="93"/>
    </location>
</feature>
<dbReference type="EMBL" id="BQKA01000028">
    <property type="protein sequence ID" value="GJM50492.1"/>
    <property type="molecule type" value="Genomic_DNA"/>
</dbReference>
<sequence>MKKIQFILGLMITLAMFVSCGKDNNKVEEPPVVHEIKVENDALTILEGESKTIKIVSGNGGYQLKSDNDNVAVTEKEGVITITGQKQGKVIFP</sequence>
<protein>
    <recommendedName>
        <fullName evidence="6">Lipoprotein</fullName>
    </recommendedName>
</protein>
<comment type="caution">
    <text evidence="2">The sequence shown here is derived from an EMBL/GenBank/DDBJ whole genome shotgun (WGS) entry which is preliminary data.</text>
</comment>
<dbReference type="Proteomes" id="UP001208692">
    <property type="component" value="Unassembled WGS sequence"/>
</dbReference>
<dbReference type="Proteomes" id="UP001207736">
    <property type="component" value="Unassembled WGS sequence"/>
</dbReference>
<evidence type="ECO:0000313" key="5">
    <source>
        <dbReference type="Proteomes" id="UP001208692"/>
    </source>
</evidence>
<feature type="signal peptide" evidence="1">
    <location>
        <begin position="1"/>
        <end position="21"/>
    </location>
</feature>
<dbReference type="PROSITE" id="PS51257">
    <property type="entry name" value="PROKAR_LIPOPROTEIN"/>
    <property type="match status" value="1"/>
</dbReference>
<evidence type="ECO:0000256" key="1">
    <source>
        <dbReference type="SAM" id="SignalP"/>
    </source>
</evidence>
<evidence type="ECO:0000313" key="4">
    <source>
        <dbReference type="Proteomes" id="UP001207736"/>
    </source>
</evidence>
<name>A0AAV5AY91_9FLAO</name>
<keyword evidence="5" id="KW-1185">Reference proteome</keyword>
<reference evidence="2 5" key="1">
    <citation type="submission" date="2021-11" db="EMBL/GenBank/DDBJ databases">
        <title>Draft genome sequence of Capnocytophaga sp. strain KC07075 isolated from cat oral cavity.</title>
        <authorList>
            <person name="Suzuki M."/>
            <person name="Imaoka K."/>
            <person name="Kimura M."/>
            <person name="Morikawa S."/>
            <person name="Maeda K."/>
        </authorList>
    </citation>
    <scope>NUCLEOTIDE SEQUENCE</scope>
    <source>
        <strain evidence="2">KC07075</strain>
        <strain evidence="3 5">KC07079</strain>
    </source>
</reference>
<dbReference type="RefSeq" id="WP_264846346.1">
    <property type="nucleotide sequence ID" value="NZ_BPMA01000021.1"/>
</dbReference>
<organism evidence="2 4">
    <name type="scientific">Capnocytophaga catalasegens</name>
    <dbReference type="NCBI Taxonomy" id="1004260"/>
    <lineage>
        <taxon>Bacteria</taxon>
        <taxon>Pseudomonadati</taxon>
        <taxon>Bacteroidota</taxon>
        <taxon>Flavobacteriia</taxon>
        <taxon>Flavobacteriales</taxon>
        <taxon>Flavobacteriaceae</taxon>
        <taxon>Capnocytophaga</taxon>
    </lineage>
</organism>
<proteinExistence type="predicted"/>